<dbReference type="GO" id="GO:0008270">
    <property type="term" value="F:zinc ion binding"/>
    <property type="evidence" value="ECO:0007669"/>
    <property type="project" value="InterPro"/>
</dbReference>
<dbReference type="GO" id="GO:0006508">
    <property type="term" value="P:proteolysis"/>
    <property type="evidence" value="ECO:0007669"/>
    <property type="project" value="InterPro"/>
</dbReference>
<protein>
    <submittedName>
        <fullName evidence="2">M14 family zinc carboxypeptidase</fullName>
    </submittedName>
</protein>
<dbReference type="Gene3D" id="3.40.630.10">
    <property type="entry name" value="Zn peptidases"/>
    <property type="match status" value="1"/>
</dbReference>
<gene>
    <name evidence="2" type="ORF">PXH66_15835</name>
</gene>
<keyword evidence="3" id="KW-1185">Reference proteome</keyword>
<name>A0AAE9ZYW2_9BACT</name>
<dbReference type="GO" id="GO:0004181">
    <property type="term" value="F:metallocarboxypeptidase activity"/>
    <property type="evidence" value="ECO:0007669"/>
    <property type="project" value="InterPro"/>
</dbReference>
<accession>A0AAE9ZYW2</accession>
<dbReference type="InterPro" id="IPR029062">
    <property type="entry name" value="Class_I_gatase-like"/>
</dbReference>
<keyword evidence="2" id="KW-0378">Hydrolase</keyword>
<keyword evidence="2" id="KW-0645">Protease</keyword>
<dbReference type="KEGG" id="slom:PXH66_15835"/>
<keyword evidence="2" id="KW-0121">Carboxypeptidase</keyword>
<feature type="domain" description="Peptidase M14" evidence="1">
    <location>
        <begin position="87"/>
        <end position="245"/>
    </location>
</feature>
<dbReference type="RefSeq" id="WP_330932071.1">
    <property type="nucleotide sequence ID" value="NZ_CP119075.1"/>
</dbReference>
<dbReference type="SUPFAM" id="SSF52317">
    <property type="entry name" value="Class I glutamine amidotransferase-like"/>
    <property type="match status" value="1"/>
</dbReference>
<reference evidence="2" key="1">
    <citation type="submission" date="2023-03" db="EMBL/GenBank/DDBJ databases">
        <title>Lomoglobus Profundus gen. nov., sp. nov., a novel member of the phylum Verrucomicrobia, isolated from deep-marine sediment of South China Sea.</title>
        <authorList>
            <person name="Ahmad T."/>
            <person name="Ishaq S.E."/>
            <person name="Wang F."/>
        </authorList>
    </citation>
    <scope>NUCLEOTIDE SEQUENCE</scope>
    <source>
        <strain evidence="2">LMO-M01</strain>
    </source>
</reference>
<organism evidence="2 3">
    <name type="scientific">Synoicihabitans lomoniglobus</name>
    <dbReference type="NCBI Taxonomy" id="2909285"/>
    <lineage>
        <taxon>Bacteria</taxon>
        <taxon>Pseudomonadati</taxon>
        <taxon>Verrucomicrobiota</taxon>
        <taxon>Opitutia</taxon>
        <taxon>Opitutales</taxon>
        <taxon>Opitutaceae</taxon>
        <taxon>Synoicihabitans</taxon>
    </lineage>
</organism>
<dbReference type="SUPFAM" id="SSF53187">
    <property type="entry name" value="Zn-dependent exopeptidases"/>
    <property type="match status" value="1"/>
</dbReference>
<dbReference type="EMBL" id="CP119075">
    <property type="protein sequence ID" value="WED63808.1"/>
    <property type="molecule type" value="Genomic_DNA"/>
</dbReference>
<dbReference type="Pfam" id="PF00246">
    <property type="entry name" value="Peptidase_M14"/>
    <property type="match status" value="1"/>
</dbReference>
<dbReference type="InterPro" id="IPR000834">
    <property type="entry name" value="Peptidase_M14"/>
</dbReference>
<dbReference type="AlphaFoldDB" id="A0AAE9ZYW2"/>
<dbReference type="Proteomes" id="UP001218638">
    <property type="component" value="Chromosome"/>
</dbReference>
<evidence type="ECO:0000313" key="3">
    <source>
        <dbReference type="Proteomes" id="UP001218638"/>
    </source>
</evidence>
<proteinExistence type="predicted"/>
<sequence>MSASLRKGFLPARKVSGLATMLNLMIQGMRRWIVVGIVGAGWGLGGRAAPVDYYLPDGGPYEDRVPTPAEFFGYEVGDWHLRPDQIVGYLHALAAAAPERAKVEVFGHTHEQRPLVQLVVAAPERMADLEAVRRAHLERGATATRPAVVNLGYSIHGNESSGANASVMVAYWLVASQSEAAQAVRRDVVVLLDPMFNPDGLARFAHWANTHRGKHLVADPNHREHREPWPNGRTNHYWFDLNRDWFPLVHPESRARVARFYQWQPNIMNDHHEMGTDRTFFFQPGVTSRNNPTTPAGVFALQEKLAAHHADALDRVGSFYYSAEGFDDFYVGKGSVYPDLNGGIGILYEQASSRGHVQETDFGDLTFPFSIRNQVLASLSTLEGAVALREDLLAHQAEFYATASTFAGDRGVSGWVFDPAGDPARAWELRDLLARHQIEVRALSRDVTVGERTYRAGEAFAVPADQPQARLLAELFTDRTEFNDTAFYDISAWSVPWAFNLPHDKLETGLSKAWGRTLEPGPRPVGQLHGDRTADVLAYVLLPRGMDLPRALGRLGRAGIVAQVTAQTFRALPAGQSESIDVAPGAIIIPVTRQPDKSETIERVIDEILARDALQVMALNRGLTPDGPDLGSPSLVTVTAGRVAIVVGDGVSPYDAGEVWHTLDQRWDMAPVLLEHGDVKRAELSRYDAMVIVDGSFGSWSEDTADSIKAWTRAGGTLIVEEDAISWAINKLGAKITLVEDPAEATPATPPMRVPFGEGERINRSKLIPGSIFAASVDLTHPLAYGLGQDMLPLFRAGKLVMQPSKSPYQTPLVYTPDPLLAGYATPEDQSRLSNQAAVVIAPLGSGRVVAMTDNPVFRGYWFGAMRLLGNAIFFGPAMKTP</sequence>
<evidence type="ECO:0000313" key="2">
    <source>
        <dbReference type="EMBL" id="WED63808.1"/>
    </source>
</evidence>
<evidence type="ECO:0000259" key="1">
    <source>
        <dbReference type="Pfam" id="PF00246"/>
    </source>
</evidence>